<dbReference type="GeneID" id="8859996"/>
<sequence length="315" mass="35869">MGQRHTKKDSSNQKPEETQQTCLDIVDCFDILDDYVYIETWQNIDLSNENKPIHNDNNDDKKDLKEIADEMEKQDFSSTEQEMSKCIKDCYLFLKESERESFREAIYAILLHGNFLIEIGEMGVELFKDIFNQVNQESYVKRMTVIHDHLKLITHPRYRSTLESSVNHIENILRAKAKKYFWACIILGIVSLVGLVGLGIAAITTFIGAFVGVPIVAGVGVAMAVGCSVAIPVAMNSCLKSKEVSSFADKWEDKLMQSREYFGKIMDSEEVGDAKKTTATFETGNQLPKIEDCEQLIRIFNQLRKYGKSLKECVY</sequence>
<dbReference type="Proteomes" id="UP000006671">
    <property type="component" value="Unassembled WGS sequence"/>
</dbReference>
<accession>D2V9F2</accession>
<feature type="transmembrane region" description="Helical" evidence="1">
    <location>
        <begin position="209"/>
        <end position="233"/>
    </location>
</feature>
<evidence type="ECO:0000313" key="2">
    <source>
        <dbReference type="EMBL" id="EFC46579.1"/>
    </source>
</evidence>
<dbReference type="EMBL" id="GG738858">
    <property type="protein sequence ID" value="EFC46579.1"/>
    <property type="molecule type" value="Genomic_DNA"/>
</dbReference>
<feature type="transmembrane region" description="Helical" evidence="1">
    <location>
        <begin position="180"/>
        <end position="203"/>
    </location>
</feature>
<reference evidence="2 3" key="1">
    <citation type="journal article" date="2010" name="Cell">
        <title>The genome of Naegleria gruberi illuminates early eukaryotic versatility.</title>
        <authorList>
            <person name="Fritz-Laylin L.K."/>
            <person name="Prochnik S.E."/>
            <person name="Ginger M.L."/>
            <person name="Dacks J.B."/>
            <person name="Carpenter M.L."/>
            <person name="Field M.C."/>
            <person name="Kuo A."/>
            <person name="Paredez A."/>
            <person name="Chapman J."/>
            <person name="Pham J."/>
            <person name="Shu S."/>
            <person name="Neupane R."/>
            <person name="Cipriano M."/>
            <person name="Mancuso J."/>
            <person name="Tu H."/>
            <person name="Salamov A."/>
            <person name="Lindquist E."/>
            <person name="Shapiro H."/>
            <person name="Lucas S."/>
            <person name="Grigoriev I.V."/>
            <person name="Cande W.Z."/>
            <person name="Fulton C."/>
            <person name="Rokhsar D.S."/>
            <person name="Dawson S.C."/>
        </authorList>
    </citation>
    <scope>NUCLEOTIDE SEQUENCE [LARGE SCALE GENOMIC DNA]</scope>
    <source>
        <strain evidence="2 3">NEG-M</strain>
    </source>
</reference>
<dbReference type="VEuPathDB" id="AmoebaDB:NAEGRDRAFT_47681"/>
<evidence type="ECO:0000313" key="3">
    <source>
        <dbReference type="Proteomes" id="UP000006671"/>
    </source>
</evidence>
<proteinExistence type="predicted"/>
<keyword evidence="1" id="KW-1133">Transmembrane helix</keyword>
<dbReference type="RefSeq" id="XP_002679323.1">
    <property type="nucleotide sequence ID" value="XM_002679277.1"/>
</dbReference>
<name>D2V9F2_NAEGR</name>
<protein>
    <submittedName>
        <fullName evidence="2">Predicted protein</fullName>
    </submittedName>
</protein>
<keyword evidence="1" id="KW-0812">Transmembrane</keyword>
<keyword evidence="1" id="KW-0472">Membrane</keyword>
<dbReference type="InParanoid" id="D2V9F2"/>
<gene>
    <name evidence="2" type="ORF">NAEGRDRAFT_47681</name>
</gene>
<organism evidence="3">
    <name type="scientific">Naegleria gruberi</name>
    <name type="common">Amoeba</name>
    <dbReference type="NCBI Taxonomy" id="5762"/>
    <lineage>
        <taxon>Eukaryota</taxon>
        <taxon>Discoba</taxon>
        <taxon>Heterolobosea</taxon>
        <taxon>Tetramitia</taxon>
        <taxon>Eutetramitia</taxon>
        <taxon>Vahlkampfiidae</taxon>
        <taxon>Naegleria</taxon>
    </lineage>
</organism>
<evidence type="ECO:0000256" key="1">
    <source>
        <dbReference type="SAM" id="Phobius"/>
    </source>
</evidence>
<dbReference type="KEGG" id="ngr:NAEGRDRAFT_47681"/>
<dbReference type="AlphaFoldDB" id="D2V9F2"/>
<keyword evidence="3" id="KW-1185">Reference proteome</keyword>